<dbReference type="PANTHER" id="PTHR39962:SF1">
    <property type="entry name" value="LPXI FAMILY PROTEIN"/>
    <property type="match status" value="1"/>
</dbReference>
<evidence type="ECO:0000259" key="1">
    <source>
        <dbReference type="Pfam" id="PF06230"/>
    </source>
</evidence>
<dbReference type="PANTHER" id="PTHR39962">
    <property type="entry name" value="BLL4848 PROTEIN"/>
    <property type="match status" value="1"/>
</dbReference>
<dbReference type="InterPro" id="IPR043167">
    <property type="entry name" value="LpxI_C_sf"/>
</dbReference>
<comment type="caution">
    <text evidence="3">The sequence shown here is derived from an EMBL/GenBank/DDBJ whole genome shotgun (WGS) entry which is preliminary data.</text>
</comment>
<dbReference type="EMBL" id="BSNN01000002">
    <property type="protein sequence ID" value="GLQ34226.1"/>
    <property type="molecule type" value="Genomic_DNA"/>
</dbReference>
<accession>A0ABQ5VSG2</accession>
<evidence type="ECO:0000259" key="2">
    <source>
        <dbReference type="Pfam" id="PF17930"/>
    </source>
</evidence>
<evidence type="ECO:0000313" key="3">
    <source>
        <dbReference type="EMBL" id="GLQ34226.1"/>
    </source>
</evidence>
<evidence type="ECO:0000313" key="4">
    <source>
        <dbReference type="Proteomes" id="UP001156694"/>
    </source>
</evidence>
<feature type="domain" description="LpxI C-terminal" evidence="1">
    <location>
        <begin position="137"/>
        <end position="270"/>
    </location>
</feature>
<dbReference type="Pfam" id="PF06230">
    <property type="entry name" value="LpxI_C"/>
    <property type="match status" value="1"/>
</dbReference>
<keyword evidence="4" id="KW-1185">Reference proteome</keyword>
<protein>
    <recommendedName>
        <fullName evidence="5">UDP-2,3-diacylglucosamine pyrophosphatase LpxI</fullName>
    </recommendedName>
</protein>
<proteinExistence type="predicted"/>
<dbReference type="InterPro" id="IPR010415">
    <property type="entry name" value="LpxI_C"/>
</dbReference>
<dbReference type="Pfam" id="PF17930">
    <property type="entry name" value="LpxI_N"/>
    <property type="match status" value="1"/>
</dbReference>
<evidence type="ECO:0008006" key="5">
    <source>
        <dbReference type="Google" id="ProtNLM"/>
    </source>
</evidence>
<feature type="domain" description="LpxI N-terminal" evidence="2">
    <location>
        <begin position="5"/>
        <end position="133"/>
    </location>
</feature>
<dbReference type="RefSeq" id="WP_284375911.1">
    <property type="nucleotide sequence ID" value="NZ_BSNN01000002.1"/>
</dbReference>
<dbReference type="InterPro" id="IPR053174">
    <property type="entry name" value="LpxI"/>
</dbReference>
<organism evidence="3 4">
    <name type="scientific">Amylibacter marinus</name>
    <dbReference type="NCBI Taxonomy" id="1475483"/>
    <lineage>
        <taxon>Bacteria</taxon>
        <taxon>Pseudomonadati</taxon>
        <taxon>Pseudomonadota</taxon>
        <taxon>Alphaproteobacteria</taxon>
        <taxon>Rhodobacterales</taxon>
        <taxon>Paracoccaceae</taxon>
        <taxon>Amylibacter</taxon>
    </lineage>
</organism>
<sequence length="274" mass="28710">MEGPIAVVAGAGDLPRQLAEWARDQGRAYVVVQFQGIELSWAGDHPVINAQFERPNALFKALRAHEIPNVVFAGGMRRPKLNPLKFDRVFLKIATTLLPALKSGDANTLSMIAKIFEDNGFSIVGAHDLMQGLVSGAGVLTARHPDETELADIARGFDILRAMSMADVGQSTVVAGGICLGVESIQGSDALLKFVAQTGQGFKIDAAGVYVKGPKQGQDHRMDLPAIGISTLSAVQAAGLGGIALSAGGVMIIDQAECIALADQLGLFIVVVEA</sequence>
<gene>
    <name evidence="3" type="ORF">GCM10007939_05090</name>
</gene>
<dbReference type="Proteomes" id="UP001156694">
    <property type="component" value="Unassembled WGS sequence"/>
</dbReference>
<dbReference type="InterPro" id="IPR041255">
    <property type="entry name" value="LpxI_N"/>
</dbReference>
<name>A0ABQ5VSG2_9RHOB</name>
<reference evidence="4" key="1">
    <citation type="journal article" date="2019" name="Int. J. Syst. Evol. Microbiol.">
        <title>The Global Catalogue of Microorganisms (GCM) 10K type strain sequencing project: providing services to taxonomists for standard genome sequencing and annotation.</title>
        <authorList>
            <consortium name="The Broad Institute Genomics Platform"/>
            <consortium name="The Broad Institute Genome Sequencing Center for Infectious Disease"/>
            <person name="Wu L."/>
            <person name="Ma J."/>
        </authorList>
    </citation>
    <scope>NUCLEOTIDE SEQUENCE [LARGE SCALE GENOMIC DNA]</scope>
    <source>
        <strain evidence="4">NBRC 110140</strain>
    </source>
</reference>
<dbReference type="Gene3D" id="3.40.50.20">
    <property type="match status" value="1"/>
</dbReference>
<dbReference type="Gene3D" id="3.40.140.80">
    <property type="match status" value="1"/>
</dbReference>